<dbReference type="RefSeq" id="WP_013168796.1">
    <property type="nucleotide sequence ID" value="NC_014217.1"/>
</dbReference>
<dbReference type="Gene3D" id="3.40.50.150">
    <property type="entry name" value="Vaccinia Virus protein VP39"/>
    <property type="match status" value="1"/>
</dbReference>
<sequence>MPHRSALSTAKTRPAAKGRPDEVRFLQSWLQNPLVTGAVSPSGRALARTMANYVDPNDDGPVIELGPGTGPVTSALVARGIAPERLVLIEYNPEFCTLLRMRFPGATVIQGDAYNMAATLDARLDKPAVATVSSLPLFTRPAPQRYSLLDQAFGLSRPRAPFIQFTYAVVSPVPLVPERFDAHVSQRIWANLPPARVWVYRSNEAQAPAELDAARA</sequence>
<accession>D7A0H4</accession>
<dbReference type="KEGG" id="sno:Snov_4025"/>
<dbReference type="InterPro" id="IPR029063">
    <property type="entry name" value="SAM-dependent_MTases_sf"/>
</dbReference>
<keyword evidence="3" id="KW-1185">Reference proteome</keyword>
<evidence type="ECO:0000256" key="1">
    <source>
        <dbReference type="SAM" id="MobiDB-lite"/>
    </source>
</evidence>
<organism evidence="2 3">
    <name type="scientific">Ancylobacter novellus (strain ATCC 8093 / DSM 506 / JCM 20403 / CCM 1077 / IAM 12100 / NBRC 12443 / NCIMB 10456)</name>
    <name type="common">Starkeya novella</name>
    <dbReference type="NCBI Taxonomy" id="639283"/>
    <lineage>
        <taxon>Bacteria</taxon>
        <taxon>Pseudomonadati</taxon>
        <taxon>Pseudomonadota</taxon>
        <taxon>Alphaproteobacteria</taxon>
        <taxon>Hyphomicrobiales</taxon>
        <taxon>Xanthobacteraceae</taxon>
        <taxon>Ancylobacter</taxon>
    </lineage>
</organism>
<dbReference type="CDD" id="cd02440">
    <property type="entry name" value="AdoMet_MTases"/>
    <property type="match status" value="1"/>
</dbReference>
<dbReference type="SUPFAM" id="SSF53335">
    <property type="entry name" value="S-adenosyl-L-methionine-dependent methyltransferases"/>
    <property type="match status" value="1"/>
</dbReference>
<keyword evidence="2" id="KW-0489">Methyltransferase</keyword>
<evidence type="ECO:0000313" key="2">
    <source>
        <dbReference type="EMBL" id="ADH91295.1"/>
    </source>
</evidence>
<dbReference type="GO" id="GO:0003723">
    <property type="term" value="F:RNA binding"/>
    <property type="evidence" value="ECO:0007669"/>
    <property type="project" value="UniProtKB-KW"/>
</dbReference>
<gene>
    <name evidence="2" type="ordered locus">Snov_4025</name>
</gene>
<dbReference type="eggNOG" id="COG3963">
    <property type="taxonomic scope" value="Bacteria"/>
</dbReference>
<protein>
    <submittedName>
        <fullName evidence="2">Ribosomal RNA adenine methylase transferase</fullName>
    </submittedName>
</protein>
<dbReference type="GO" id="GO:0008168">
    <property type="term" value="F:methyltransferase activity"/>
    <property type="evidence" value="ECO:0007669"/>
    <property type="project" value="UniProtKB-KW"/>
</dbReference>
<dbReference type="OrthoDB" id="9805585at2"/>
<dbReference type="HOGENOM" id="CLU_085338_0_0_5"/>
<dbReference type="STRING" id="639283.Snov_4025"/>
<feature type="region of interest" description="Disordered" evidence="1">
    <location>
        <begin position="1"/>
        <end position="20"/>
    </location>
</feature>
<feature type="compositionally biased region" description="Polar residues" evidence="1">
    <location>
        <begin position="1"/>
        <end position="11"/>
    </location>
</feature>
<dbReference type="GO" id="GO:0032259">
    <property type="term" value="P:methylation"/>
    <property type="evidence" value="ECO:0007669"/>
    <property type="project" value="UniProtKB-KW"/>
</dbReference>
<keyword evidence="2" id="KW-0808">Transferase</keyword>
<name>D7A0H4_ANCN5</name>
<dbReference type="AlphaFoldDB" id="D7A0H4"/>
<dbReference type="EMBL" id="CP002026">
    <property type="protein sequence ID" value="ADH91295.1"/>
    <property type="molecule type" value="Genomic_DNA"/>
</dbReference>
<evidence type="ECO:0000313" key="3">
    <source>
        <dbReference type="Proteomes" id="UP000006633"/>
    </source>
</evidence>
<proteinExistence type="predicted"/>
<dbReference type="Proteomes" id="UP000006633">
    <property type="component" value="Chromosome"/>
</dbReference>
<reference evidence="2 3" key="1">
    <citation type="journal article" date="2012" name="Stand. Genomic Sci.">
        <title>Complete genome sequence of the facultatively chemolithoautotrophic and methylotrophic alpha Proteobacterium Starkeya novella type strain (ATCC 8093(T)).</title>
        <authorList>
            <person name="Kappler U."/>
            <person name="Davenport K."/>
            <person name="Beatson S."/>
            <person name="Lucas S."/>
            <person name="Lapidus A."/>
            <person name="Copeland A."/>
            <person name="Berry K.W."/>
            <person name="Glavina Del Rio T."/>
            <person name="Hammon N."/>
            <person name="Dalin E."/>
            <person name="Tice H."/>
            <person name="Pitluck S."/>
            <person name="Richardson P."/>
            <person name="Bruce D."/>
            <person name="Goodwin L.A."/>
            <person name="Han C."/>
            <person name="Tapia R."/>
            <person name="Detter J.C."/>
            <person name="Chang Y.J."/>
            <person name="Jeffries C.D."/>
            <person name="Land M."/>
            <person name="Hauser L."/>
            <person name="Kyrpides N.C."/>
            <person name="Goker M."/>
            <person name="Ivanova N."/>
            <person name="Klenk H.P."/>
            <person name="Woyke T."/>
        </authorList>
    </citation>
    <scope>NUCLEOTIDE SEQUENCE [LARGE SCALE GENOMIC DNA]</scope>
    <source>
        <strain evidence="3">ATCC 8093 / DSM 506 / JCM 20403 / CCM 1077 / IAM 12100 / NBRC 12443 / NCIMB 10456</strain>
    </source>
</reference>